<dbReference type="CDD" id="cd04726">
    <property type="entry name" value="KGPDC_HPS"/>
    <property type="match status" value="1"/>
</dbReference>
<dbReference type="FunFam" id="3.20.20.70:FF:000022">
    <property type="entry name" value="3-keto-L-gulonate-6-phosphate decarboxylase UlaD"/>
    <property type="match status" value="1"/>
</dbReference>
<gene>
    <name evidence="8" type="ORF">ERS852491_01617</name>
</gene>
<evidence type="ECO:0000256" key="5">
    <source>
        <dbReference type="ARBA" id="ARBA00023239"/>
    </source>
</evidence>
<protein>
    <recommendedName>
        <fullName evidence="4">3-hexulose-6-phosphate synthase</fullName>
        <ecNumber evidence="4">4.1.2.43</ecNumber>
    </recommendedName>
</protein>
<dbReference type="InterPro" id="IPR041710">
    <property type="entry name" value="HPS/KGPDC"/>
</dbReference>
<dbReference type="EC" id="4.1.2.43" evidence="4"/>
<evidence type="ECO:0000313" key="9">
    <source>
        <dbReference type="Proteomes" id="UP000095544"/>
    </source>
</evidence>
<dbReference type="AlphaFoldDB" id="A0A174DC88"/>
<dbReference type="PANTHER" id="PTHR35039:SF3">
    <property type="entry name" value="3-KETO-L-GULONATE-6-PHOSPHATE DECARBOXYLASE SGBH-RELATED"/>
    <property type="match status" value="1"/>
</dbReference>
<evidence type="ECO:0000256" key="4">
    <source>
        <dbReference type="ARBA" id="ARBA00012890"/>
    </source>
</evidence>
<organism evidence="8 9">
    <name type="scientific">Faecalicatena contorta</name>
    <dbReference type="NCBI Taxonomy" id="39482"/>
    <lineage>
        <taxon>Bacteria</taxon>
        <taxon>Bacillati</taxon>
        <taxon>Bacillota</taxon>
        <taxon>Clostridia</taxon>
        <taxon>Lachnospirales</taxon>
        <taxon>Lachnospiraceae</taxon>
        <taxon>Faecalicatena</taxon>
    </lineage>
</organism>
<dbReference type="EMBL" id="CYZU01000012">
    <property type="protein sequence ID" value="CUO23063.1"/>
    <property type="molecule type" value="Genomic_DNA"/>
</dbReference>
<dbReference type="InterPro" id="IPR017553">
    <property type="entry name" value="3-hexulose-6-phosphate_synth"/>
</dbReference>
<dbReference type="GO" id="GO:0004590">
    <property type="term" value="F:orotidine-5'-phosphate decarboxylase activity"/>
    <property type="evidence" value="ECO:0007669"/>
    <property type="project" value="InterPro"/>
</dbReference>
<dbReference type="NCBIfam" id="TIGR03128">
    <property type="entry name" value="RuMP_HxlA"/>
    <property type="match status" value="1"/>
</dbReference>
<keyword evidence="6" id="KW-0119">Carbohydrate metabolism</keyword>
<dbReference type="Gene3D" id="3.20.20.70">
    <property type="entry name" value="Aldolase class I"/>
    <property type="match status" value="1"/>
</dbReference>
<reference evidence="8 9" key="1">
    <citation type="submission" date="2015-09" db="EMBL/GenBank/DDBJ databases">
        <authorList>
            <consortium name="Pathogen Informatics"/>
        </authorList>
    </citation>
    <scope>NUCLEOTIDE SEQUENCE [LARGE SCALE GENOMIC DNA]</scope>
    <source>
        <strain evidence="8 9">2789STDY5834876</strain>
    </source>
</reference>
<dbReference type="SUPFAM" id="SSF51366">
    <property type="entry name" value="Ribulose-phoshate binding barrel"/>
    <property type="match status" value="1"/>
</dbReference>
<keyword evidence="5 8" id="KW-0456">Lyase</keyword>
<dbReference type="GO" id="GO:0019854">
    <property type="term" value="P:L-ascorbic acid catabolic process"/>
    <property type="evidence" value="ECO:0007669"/>
    <property type="project" value="TreeGrafter"/>
</dbReference>
<evidence type="ECO:0000313" key="8">
    <source>
        <dbReference type="EMBL" id="CUO23063.1"/>
    </source>
</evidence>
<dbReference type="InterPro" id="IPR011060">
    <property type="entry name" value="RibuloseP-bd_barrel"/>
</dbReference>
<accession>A0A174DC88</accession>
<evidence type="ECO:0000259" key="7">
    <source>
        <dbReference type="SMART" id="SM00934"/>
    </source>
</evidence>
<evidence type="ECO:0000256" key="1">
    <source>
        <dbReference type="ARBA" id="ARBA00000718"/>
    </source>
</evidence>
<evidence type="ECO:0000256" key="2">
    <source>
        <dbReference type="ARBA" id="ARBA00005014"/>
    </source>
</evidence>
<dbReference type="InterPro" id="IPR013785">
    <property type="entry name" value="Aldolase_TIM"/>
</dbReference>
<dbReference type="GO" id="GO:0006207">
    <property type="term" value="P:'de novo' pyrimidine nucleobase biosynthetic process"/>
    <property type="evidence" value="ECO:0007669"/>
    <property type="project" value="InterPro"/>
</dbReference>
<dbReference type="STRING" id="39482.ERS852491_01617"/>
<dbReference type="RefSeq" id="WP_050641907.1">
    <property type="nucleotide sequence ID" value="NZ_CABKUE010000009.1"/>
</dbReference>
<comment type="similarity">
    <text evidence="3">Belongs to the HPS/KGPDC family. HPS subfamily.</text>
</comment>
<evidence type="ECO:0000256" key="3">
    <source>
        <dbReference type="ARBA" id="ARBA00006350"/>
    </source>
</evidence>
<feature type="domain" description="Orotidine 5'-phosphate decarboxylase" evidence="7">
    <location>
        <begin position="2"/>
        <end position="203"/>
    </location>
</feature>
<comment type="catalytic activity">
    <reaction evidence="1">
        <text>D-ribulose 5-phosphate + formaldehyde = D-arabino-hex-3-ulose 6-phosphate</text>
        <dbReference type="Rhea" id="RHEA:25201"/>
        <dbReference type="ChEBI" id="CHEBI:16842"/>
        <dbReference type="ChEBI" id="CHEBI:58121"/>
        <dbReference type="ChEBI" id="CHEBI:58542"/>
        <dbReference type="EC" id="4.1.2.43"/>
    </reaction>
</comment>
<dbReference type="OrthoDB" id="43475at2"/>
<dbReference type="GO" id="GO:0043801">
    <property type="term" value="F:hexulose-6-phosphate synthase activity"/>
    <property type="evidence" value="ECO:0007669"/>
    <property type="project" value="UniProtKB-EC"/>
</dbReference>
<dbReference type="GO" id="GO:0019647">
    <property type="term" value="P:formaldehyde assimilation via ribulose monophosphate cycle"/>
    <property type="evidence" value="ECO:0007669"/>
    <property type="project" value="UniProtKB-UniPathway"/>
</dbReference>
<dbReference type="SMART" id="SM00934">
    <property type="entry name" value="OMPdecase"/>
    <property type="match status" value="1"/>
</dbReference>
<sequence>MKLQLALDDLTMDEALELTEKVREHIDIIEIGTPFVYQEGMRAVQIFKERFPDKEVLADMKIMDAGYYEAEEALKVGADYVTVLGVTDNLTIKGCIDAAEHYGKEIVVDMICVADMPKRIRELEELGAHGMAVHVGTDQQAAGRKPIDDLRVMAKHCEKAKISVAGGISPETTPEYAALKPEVLIVGSGIAHAADPAGAAKAIKDSMKECE</sequence>
<dbReference type="Proteomes" id="UP000095544">
    <property type="component" value="Unassembled WGS sequence"/>
</dbReference>
<comment type="pathway">
    <text evidence="2">One-carbon metabolism; formaldehyde assimilation via RuMP pathway; D-fructose 6-phosphate from D-ribulose 5-phosphate and formaldehyde: step 1/2.</text>
</comment>
<dbReference type="GO" id="GO:0033982">
    <property type="term" value="F:3-dehydro-L-gulonate-6-phosphate decarboxylase activity"/>
    <property type="evidence" value="ECO:0007669"/>
    <property type="project" value="TreeGrafter"/>
</dbReference>
<dbReference type="PANTHER" id="PTHR35039">
    <property type="entry name" value="3-KETO-L-GULONATE-6-PHOSPHATE DECARBOXYLASE SGBH-RELATED"/>
    <property type="match status" value="1"/>
</dbReference>
<evidence type="ECO:0000256" key="6">
    <source>
        <dbReference type="ARBA" id="ARBA00023277"/>
    </source>
</evidence>
<dbReference type="InterPro" id="IPR001754">
    <property type="entry name" value="OMPdeCOase_dom"/>
</dbReference>
<name>A0A174DC88_9FIRM</name>
<proteinExistence type="inferred from homology"/>
<dbReference type="Pfam" id="PF00215">
    <property type="entry name" value="OMPdecase"/>
    <property type="match status" value="1"/>
</dbReference>
<dbReference type="UniPathway" id="UPA00294">
    <property type="reaction ID" value="UER00434"/>
</dbReference>